<sequence>MIPIKFKRRKKVQKSINDDDNENGESSSSDSNQNPSDNGADDDQSPLHNDESSNATQSDETAVRGVLNKEIRVNDNFIKIMDVFKQYKEEDDNEEDDTDELAEANIMDLTPTSPFVKFIPFEIYKEFLESSKQYDLLIPKETQKFLKDFFSKGFKTHQEWSDALDRINVDDYSEEITKLAIKIIILTLDNFLQAFSLVHMNPLINIETLEQPFLNDYIHPCIKAALWHCAGVCYTCGEIPSINHVKRQKGDGVGFTGGLDNYQIVYAEGTRPYKVKANKEIENHCKIAKNLKNLFKEIVKKRVNSRKAIIPEIEVFGLSSFKLNLHMYVLGYSADTYYIKEVDNVTIPRDFEEMGGFRYFFEAILKWAVNPNKRLF</sequence>
<evidence type="ECO:0000313" key="2">
    <source>
        <dbReference type="EMBL" id="RIB13148.1"/>
    </source>
</evidence>
<gene>
    <name evidence="2" type="ORF">C2G38_1758495</name>
</gene>
<evidence type="ECO:0000256" key="1">
    <source>
        <dbReference type="SAM" id="MobiDB-lite"/>
    </source>
</evidence>
<feature type="compositionally biased region" description="Basic residues" evidence="1">
    <location>
        <begin position="1"/>
        <end position="13"/>
    </location>
</feature>
<organism evidence="2 3">
    <name type="scientific">Gigaspora rosea</name>
    <dbReference type="NCBI Taxonomy" id="44941"/>
    <lineage>
        <taxon>Eukaryota</taxon>
        <taxon>Fungi</taxon>
        <taxon>Fungi incertae sedis</taxon>
        <taxon>Mucoromycota</taxon>
        <taxon>Glomeromycotina</taxon>
        <taxon>Glomeromycetes</taxon>
        <taxon>Diversisporales</taxon>
        <taxon>Gigasporaceae</taxon>
        <taxon>Gigaspora</taxon>
    </lineage>
</organism>
<dbReference type="Proteomes" id="UP000266673">
    <property type="component" value="Unassembled WGS sequence"/>
</dbReference>
<feature type="compositionally biased region" description="Low complexity" evidence="1">
    <location>
        <begin position="24"/>
        <end position="38"/>
    </location>
</feature>
<dbReference type="AlphaFoldDB" id="A0A397UUV1"/>
<keyword evidence="3" id="KW-1185">Reference proteome</keyword>
<dbReference type="OrthoDB" id="2345088at2759"/>
<dbReference type="EMBL" id="QKWP01000951">
    <property type="protein sequence ID" value="RIB13148.1"/>
    <property type="molecule type" value="Genomic_DNA"/>
</dbReference>
<comment type="caution">
    <text evidence="2">The sequence shown here is derived from an EMBL/GenBank/DDBJ whole genome shotgun (WGS) entry which is preliminary data.</text>
</comment>
<name>A0A397UUV1_9GLOM</name>
<reference evidence="2 3" key="1">
    <citation type="submission" date="2018-06" db="EMBL/GenBank/DDBJ databases">
        <title>Comparative genomics reveals the genomic features of Rhizophagus irregularis, R. cerebriforme, R. diaphanum and Gigaspora rosea, and their symbiotic lifestyle signature.</title>
        <authorList>
            <person name="Morin E."/>
            <person name="San Clemente H."/>
            <person name="Chen E.C.H."/>
            <person name="De La Providencia I."/>
            <person name="Hainaut M."/>
            <person name="Kuo A."/>
            <person name="Kohler A."/>
            <person name="Murat C."/>
            <person name="Tang N."/>
            <person name="Roy S."/>
            <person name="Loubradou J."/>
            <person name="Henrissat B."/>
            <person name="Grigoriev I.V."/>
            <person name="Corradi N."/>
            <person name="Roux C."/>
            <person name="Martin F.M."/>
        </authorList>
    </citation>
    <scope>NUCLEOTIDE SEQUENCE [LARGE SCALE GENOMIC DNA]</scope>
    <source>
        <strain evidence="2 3">DAOM 194757</strain>
    </source>
</reference>
<feature type="region of interest" description="Disordered" evidence="1">
    <location>
        <begin position="1"/>
        <end position="62"/>
    </location>
</feature>
<evidence type="ECO:0000313" key="3">
    <source>
        <dbReference type="Proteomes" id="UP000266673"/>
    </source>
</evidence>
<accession>A0A397UUV1</accession>
<protein>
    <submittedName>
        <fullName evidence="2">Uncharacterized protein</fullName>
    </submittedName>
</protein>
<proteinExistence type="predicted"/>